<comment type="caution">
    <text evidence="11">The sequence shown here is derived from an EMBL/GenBank/DDBJ whole genome shotgun (WGS) entry which is preliminary data.</text>
</comment>
<feature type="site" description="Transition state stabilizer" evidence="9">
    <location>
        <position position="212"/>
    </location>
</feature>
<keyword evidence="2 9" id="KW-0963">Cytoplasm</keyword>
<keyword evidence="5 9" id="KW-0547">Nucleotide-binding</keyword>
<evidence type="ECO:0000256" key="5">
    <source>
        <dbReference type="ARBA" id="ARBA00022741"/>
    </source>
</evidence>
<dbReference type="GO" id="GO:0006083">
    <property type="term" value="P:acetate metabolic process"/>
    <property type="evidence" value="ECO:0007669"/>
    <property type="project" value="TreeGrafter"/>
</dbReference>
<evidence type="ECO:0000256" key="3">
    <source>
        <dbReference type="ARBA" id="ARBA00022679"/>
    </source>
</evidence>
<evidence type="ECO:0000256" key="4">
    <source>
        <dbReference type="ARBA" id="ARBA00022723"/>
    </source>
</evidence>
<dbReference type="PROSITE" id="PS01075">
    <property type="entry name" value="ACETATE_KINASE_1"/>
    <property type="match status" value="1"/>
</dbReference>
<dbReference type="PANTHER" id="PTHR21060:SF21">
    <property type="entry name" value="ACETATE KINASE"/>
    <property type="match status" value="1"/>
</dbReference>
<dbReference type="AlphaFoldDB" id="A0A147HTR7"/>
<organism evidence="11 12">
    <name type="scientific">Sphingomonas sanguinis</name>
    <dbReference type="NCBI Taxonomy" id="33051"/>
    <lineage>
        <taxon>Bacteria</taxon>
        <taxon>Pseudomonadati</taxon>
        <taxon>Pseudomonadota</taxon>
        <taxon>Alphaproteobacteria</taxon>
        <taxon>Sphingomonadales</taxon>
        <taxon>Sphingomonadaceae</taxon>
        <taxon>Sphingomonas</taxon>
    </lineage>
</organism>
<feature type="binding site" evidence="9">
    <location>
        <position position="11"/>
    </location>
    <ligand>
        <name>Mg(2+)</name>
        <dbReference type="ChEBI" id="CHEBI:18420"/>
    </ligand>
</feature>
<comment type="catalytic activity">
    <reaction evidence="9">
        <text>acetate + ATP = acetyl phosphate + ADP</text>
        <dbReference type="Rhea" id="RHEA:11352"/>
        <dbReference type="ChEBI" id="CHEBI:22191"/>
        <dbReference type="ChEBI" id="CHEBI:30089"/>
        <dbReference type="ChEBI" id="CHEBI:30616"/>
        <dbReference type="ChEBI" id="CHEBI:456216"/>
        <dbReference type="EC" id="2.7.2.1"/>
    </reaction>
</comment>
<dbReference type="InterPro" id="IPR004372">
    <property type="entry name" value="Ac/propionate_kinase"/>
</dbReference>
<comment type="function">
    <text evidence="9">Catalyzes the formation of acetyl phosphate from acetate and ATP. Can also catalyze the reverse reaction.</text>
</comment>
<dbReference type="Pfam" id="PF00871">
    <property type="entry name" value="Acetate_kinase"/>
    <property type="match status" value="1"/>
</dbReference>
<evidence type="ECO:0000313" key="12">
    <source>
        <dbReference type="Proteomes" id="UP000072867"/>
    </source>
</evidence>
<name>A0A147HTR7_9SPHN</name>
<evidence type="ECO:0000256" key="2">
    <source>
        <dbReference type="ARBA" id="ARBA00022490"/>
    </source>
</evidence>
<keyword evidence="7 9" id="KW-0067">ATP-binding</keyword>
<evidence type="ECO:0000313" key="11">
    <source>
        <dbReference type="EMBL" id="KTT68292.1"/>
    </source>
</evidence>
<dbReference type="GO" id="GO:0006085">
    <property type="term" value="P:acetyl-CoA biosynthetic process"/>
    <property type="evidence" value="ECO:0007669"/>
    <property type="project" value="UniProtKB-UniRule"/>
</dbReference>
<keyword evidence="8 9" id="KW-0460">Magnesium</keyword>
<feature type="binding site" evidence="9">
    <location>
        <position position="18"/>
    </location>
    <ligand>
        <name>ATP</name>
        <dbReference type="ChEBI" id="CHEBI:30616"/>
    </ligand>
</feature>
<evidence type="ECO:0000256" key="9">
    <source>
        <dbReference type="HAMAP-Rule" id="MF_00020"/>
    </source>
</evidence>
<evidence type="ECO:0000256" key="8">
    <source>
        <dbReference type="ARBA" id="ARBA00022842"/>
    </source>
</evidence>
<dbReference type="PANTHER" id="PTHR21060">
    <property type="entry name" value="ACETATE KINASE"/>
    <property type="match status" value="1"/>
</dbReference>
<comment type="caution">
    <text evidence="9">Lacks conserved residue(s) required for the propagation of feature annotation.</text>
</comment>
<dbReference type="InterPro" id="IPR000890">
    <property type="entry name" value="Aliphatic_acid_kin_short-chain"/>
</dbReference>
<dbReference type="EC" id="2.7.2.1" evidence="9"/>
<dbReference type="InterPro" id="IPR043129">
    <property type="entry name" value="ATPase_NBD"/>
</dbReference>
<reference evidence="11 12" key="1">
    <citation type="journal article" date="2016" name="Front. Microbiol.">
        <title>Genomic Resource of Rice Seed Associated Bacteria.</title>
        <authorList>
            <person name="Midha S."/>
            <person name="Bansal K."/>
            <person name="Sharma S."/>
            <person name="Kumar N."/>
            <person name="Patil P.P."/>
            <person name="Chaudhry V."/>
            <person name="Patil P.B."/>
        </authorList>
    </citation>
    <scope>NUCLEOTIDE SEQUENCE [LARGE SCALE GENOMIC DNA]</scope>
    <source>
        <strain evidence="11 12">NS319</strain>
    </source>
</reference>
<feature type="binding site" evidence="9">
    <location>
        <position position="68"/>
    </location>
    <ligand>
        <name>substrate</name>
    </ligand>
</feature>
<dbReference type="EMBL" id="LDTD01000115">
    <property type="protein sequence ID" value="KTT68292.1"/>
    <property type="molecule type" value="Genomic_DNA"/>
</dbReference>
<accession>A0A147HTR7</accession>
<evidence type="ECO:0000256" key="1">
    <source>
        <dbReference type="ARBA" id="ARBA00008748"/>
    </source>
</evidence>
<feature type="active site" description="Proton donor/acceptor" evidence="9">
    <location>
        <position position="125"/>
    </location>
</feature>
<comment type="pathway">
    <text evidence="9">Metabolic intermediate biosynthesis; acetyl-CoA biosynthesis; acetyl-CoA from acetate: step 1/2.</text>
</comment>
<proteinExistence type="inferred from homology"/>
<dbReference type="PRINTS" id="PR00471">
    <property type="entry name" value="ACETATEKNASE"/>
</dbReference>
<feature type="binding site" evidence="9">
    <location>
        <begin position="301"/>
        <end position="305"/>
    </location>
    <ligand>
        <name>ATP</name>
        <dbReference type="ChEBI" id="CHEBI:30616"/>
    </ligand>
</feature>
<comment type="subunit">
    <text evidence="9">Homodimer.</text>
</comment>
<dbReference type="PROSITE" id="PS01076">
    <property type="entry name" value="ACETATE_KINASE_2"/>
    <property type="match status" value="1"/>
</dbReference>
<dbReference type="GO" id="GO:0008776">
    <property type="term" value="F:acetate kinase activity"/>
    <property type="evidence" value="ECO:0007669"/>
    <property type="project" value="UniProtKB-UniRule"/>
</dbReference>
<feature type="site" description="Transition state stabilizer" evidence="9">
    <location>
        <position position="156"/>
    </location>
</feature>
<dbReference type="HAMAP" id="MF_00020">
    <property type="entry name" value="Acetate_kinase"/>
    <property type="match status" value="1"/>
</dbReference>
<sequence length="355" mass="36696">MPTGAVVLALNSGSSSLKYGLYAVENGVPASLLSGTIETTDAHGSFFDAVATALGKVSAPAPTVIGHRIVHGGPHRSEHCVIADAVMADLEAACAFAPLHGPASLALIRMAQARYPGVPQVACFDTAFHAGIPDVARTLPTPLAYRADGVRRYGFHGLSCESIVRQMGDDVPQRLVIAHLGNGASITAVEHGRSIDTSMGLTPSGGVMMATRTGDLDPGVLLHLLREKAMSSEDLATMIDHGSGMMGVSGLSGDMRRLRAAAGTDSNADLAIRMFERSVCKQIAAMAASLGGIDRLVLTGGIGEHDAATVEAIRTGLAWLPSLRISTMVSQEDDQIACHASLLAPPGASRCQTGT</sequence>
<comment type="subcellular location">
    <subcellularLocation>
        <location evidence="9">Cytoplasm</location>
    </subcellularLocation>
</comment>
<dbReference type="GO" id="GO:0000287">
    <property type="term" value="F:magnesium ion binding"/>
    <property type="evidence" value="ECO:0007669"/>
    <property type="project" value="UniProtKB-UniRule"/>
</dbReference>
<dbReference type="GO" id="GO:0005524">
    <property type="term" value="F:ATP binding"/>
    <property type="evidence" value="ECO:0007669"/>
    <property type="project" value="UniProtKB-KW"/>
</dbReference>
<dbReference type="PATRIC" id="fig|33051.3.peg.347"/>
<evidence type="ECO:0000256" key="10">
    <source>
        <dbReference type="RuleBase" id="RU003835"/>
    </source>
</evidence>
<protein>
    <recommendedName>
        <fullName evidence="9">Acetate kinase</fullName>
        <ecNumber evidence="9">2.7.2.1</ecNumber>
    </recommendedName>
    <alternativeName>
        <fullName evidence="9">Acetokinase</fullName>
    </alternativeName>
</protein>
<keyword evidence="4 9" id="KW-0479">Metal-binding</keyword>
<gene>
    <name evidence="9" type="primary">ackA</name>
    <name evidence="11" type="ORF">NS319_14675</name>
</gene>
<evidence type="ECO:0000256" key="6">
    <source>
        <dbReference type="ARBA" id="ARBA00022777"/>
    </source>
</evidence>
<dbReference type="GO" id="GO:0005829">
    <property type="term" value="C:cytosol"/>
    <property type="evidence" value="ECO:0007669"/>
    <property type="project" value="TreeGrafter"/>
</dbReference>
<comment type="cofactor">
    <cofactor evidence="9">
        <name>Mg(2+)</name>
        <dbReference type="ChEBI" id="CHEBI:18420"/>
    </cofactor>
    <cofactor evidence="9">
        <name>Mn(2+)</name>
        <dbReference type="ChEBI" id="CHEBI:29035"/>
    </cofactor>
    <text evidence="9">Mg(2+). Can also accept Mn(2+).</text>
</comment>
<keyword evidence="6 9" id="KW-0418">Kinase</keyword>
<keyword evidence="3 9" id="KW-0808">Transferase</keyword>
<dbReference type="Gene3D" id="3.30.420.40">
    <property type="match status" value="2"/>
</dbReference>
<dbReference type="SUPFAM" id="SSF53067">
    <property type="entry name" value="Actin-like ATPase domain"/>
    <property type="match status" value="2"/>
</dbReference>
<feature type="binding site" evidence="9">
    <location>
        <begin position="254"/>
        <end position="256"/>
    </location>
    <ligand>
        <name>ATP</name>
        <dbReference type="ChEBI" id="CHEBI:30616"/>
    </ligand>
</feature>
<dbReference type="UniPathway" id="UPA00340">
    <property type="reaction ID" value="UER00458"/>
</dbReference>
<dbReference type="InterPro" id="IPR023865">
    <property type="entry name" value="Aliphatic_acid_kinase_CS"/>
</dbReference>
<feature type="binding site" evidence="9">
    <location>
        <begin position="179"/>
        <end position="183"/>
    </location>
    <ligand>
        <name>ATP</name>
        <dbReference type="ChEBI" id="CHEBI:30616"/>
    </ligand>
</feature>
<comment type="similarity">
    <text evidence="1 9 10">Belongs to the acetokinase family.</text>
</comment>
<dbReference type="PIRSF" id="PIRSF000722">
    <property type="entry name" value="Acetate_prop_kin"/>
    <property type="match status" value="1"/>
</dbReference>
<dbReference type="Proteomes" id="UP000072867">
    <property type="component" value="Unassembled WGS sequence"/>
</dbReference>
<dbReference type="RefSeq" id="WP_058734259.1">
    <property type="nucleotide sequence ID" value="NZ_LDTD01000115.1"/>
</dbReference>
<evidence type="ECO:0000256" key="7">
    <source>
        <dbReference type="ARBA" id="ARBA00022840"/>
    </source>
</evidence>